<evidence type="ECO:0000256" key="1">
    <source>
        <dbReference type="SAM" id="Coils"/>
    </source>
</evidence>
<feature type="coiled-coil region" evidence="1">
    <location>
        <begin position="182"/>
        <end position="209"/>
    </location>
</feature>
<dbReference type="GeneID" id="117563903"/>
<evidence type="ECO:0000313" key="4">
    <source>
        <dbReference type="RefSeq" id="XP_034098355.1"/>
    </source>
</evidence>
<dbReference type="AlphaFoldDB" id="A0A6P8WKN1"/>
<dbReference type="RefSeq" id="XP_034098355.1">
    <property type="nucleotide sequence ID" value="XM_034242464.2"/>
</dbReference>
<evidence type="ECO:0000313" key="3">
    <source>
        <dbReference type="Proteomes" id="UP000515160"/>
    </source>
</evidence>
<dbReference type="OrthoDB" id="7865731at2759"/>
<keyword evidence="1" id="KW-0175">Coiled coil</keyword>
<sequence>MTMRLNLDHILRSQLMDKQQFGDHHLARATDKEKSTLRLGAGKSEAYKYLVEKGNVGTRVNSMISSIHQHMKITAPPRKSVPAVPAPIAQIPVEASISKTSAAKKMRRIKGGGGTAVASNKAMPLSRMKARINQQSQQIMRRGYVDLNPTNYTNQRRIREVLVQKTVLENMLLQHKRLQRDRQTIALDIQRMRQDLDKIKNKLDTSMEALKSTRTLYSGFNKGKKGLLPLGLPTNATLAIKSATKLVTKTHSAKSSKIIAKRQHTPSTKKMRARR</sequence>
<proteinExistence type="predicted"/>
<name>A0A6P8WKN1_DROAB</name>
<organism evidence="3 4">
    <name type="scientific">Drosophila albomicans</name>
    <name type="common">Fruit fly</name>
    <dbReference type="NCBI Taxonomy" id="7291"/>
    <lineage>
        <taxon>Eukaryota</taxon>
        <taxon>Metazoa</taxon>
        <taxon>Ecdysozoa</taxon>
        <taxon>Arthropoda</taxon>
        <taxon>Hexapoda</taxon>
        <taxon>Insecta</taxon>
        <taxon>Pterygota</taxon>
        <taxon>Neoptera</taxon>
        <taxon>Endopterygota</taxon>
        <taxon>Diptera</taxon>
        <taxon>Brachycera</taxon>
        <taxon>Muscomorpha</taxon>
        <taxon>Ephydroidea</taxon>
        <taxon>Drosophilidae</taxon>
        <taxon>Drosophila</taxon>
    </lineage>
</organism>
<keyword evidence="3" id="KW-1185">Reference proteome</keyword>
<reference evidence="4" key="1">
    <citation type="submission" date="2025-08" db="UniProtKB">
        <authorList>
            <consortium name="RefSeq"/>
        </authorList>
    </citation>
    <scope>IDENTIFICATION</scope>
    <source>
        <strain evidence="4">15112-1751.03</strain>
        <tissue evidence="4">Whole Adult</tissue>
    </source>
</reference>
<gene>
    <name evidence="4" type="primary">LOC117563903</name>
</gene>
<protein>
    <submittedName>
        <fullName evidence="4">Uncharacterized protein LOC117563903</fullName>
    </submittedName>
</protein>
<feature type="region of interest" description="Disordered" evidence="2">
    <location>
        <begin position="252"/>
        <end position="275"/>
    </location>
</feature>
<evidence type="ECO:0000256" key="2">
    <source>
        <dbReference type="SAM" id="MobiDB-lite"/>
    </source>
</evidence>
<accession>A0A6P8WKN1</accession>
<dbReference type="Proteomes" id="UP000515160">
    <property type="component" value="Chromosome 2L"/>
</dbReference>